<evidence type="ECO:0000256" key="2">
    <source>
        <dbReference type="ARBA" id="ARBA00012621"/>
    </source>
</evidence>
<sequence>MHTLYSLLMRLVQTVLPLAGNFNKKLQKSITGRKDTIKILNAELITGKKTLWMHAASLGEYEQGVPILKALTEHYPDHQWVISFFSPSGYEIKKNNAFAKATIYLPLDTTSNVSTYLDTIKPEVAFFVKYEFWPNYLRELKRRKIRTFLISGVFRESQPFFRPYGKWMIKSLESFEHFFLQDQNAAEALEKLGFQNYTISGDTRFDRVSQQLTMDNTLDFVSKFKKDNLCVVCGSTWPEDDKLIIDYINNHKGKAKFIIAPHEIKEEKISAFIRACTARVARYSTMDINTLKDYDVLIVDTIGLLTKIYSYADVAYVGGAMGNTGLHNILEPATFGVPILIGPHFNKFPEAKILQQLAGLYAVASQDQFDERLNKLLSDDKFRAQTGMIAGHFINSNTGATRAVIDYIKDSN</sequence>
<dbReference type="EMBL" id="JSAQ01000001">
    <property type="protein sequence ID" value="KGO06612.1"/>
    <property type="molecule type" value="Genomic_DNA"/>
</dbReference>
<name>A0A0A2GTN6_9FLAO</name>
<dbReference type="InterPro" id="IPR039901">
    <property type="entry name" value="Kdotransferase"/>
</dbReference>
<dbReference type="InterPro" id="IPR038107">
    <property type="entry name" value="Glycos_transf_N_sf"/>
</dbReference>
<comment type="subcellular location">
    <subcellularLocation>
        <location evidence="8">Cell membrane</location>
    </subcellularLocation>
</comment>
<gene>
    <name evidence="10" type="ORF">NV36_06995</name>
</gene>
<dbReference type="InterPro" id="IPR007507">
    <property type="entry name" value="Glycos_transf_N"/>
</dbReference>
<proteinExistence type="inferred from homology"/>
<dbReference type="Gene3D" id="3.40.50.11720">
    <property type="entry name" value="3-Deoxy-D-manno-octulosonic-acid transferase, N-terminal domain"/>
    <property type="match status" value="1"/>
</dbReference>
<dbReference type="AlphaFoldDB" id="A0A0A2GTN6"/>
<evidence type="ECO:0000313" key="10">
    <source>
        <dbReference type="EMBL" id="KGO06612.1"/>
    </source>
</evidence>
<dbReference type="GO" id="GO:0043842">
    <property type="term" value="F:Kdo transferase activity"/>
    <property type="evidence" value="ECO:0007669"/>
    <property type="project" value="UniProtKB-EC"/>
</dbReference>
<organism evidence="10 11">
    <name type="scientific">Dokdonia donghaensis DSW-1</name>
    <dbReference type="NCBI Taxonomy" id="1300343"/>
    <lineage>
        <taxon>Bacteria</taxon>
        <taxon>Pseudomonadati</taxon>
        <taxon>Bacteroidota</taxon>
        <taxon>Flavobacteriia</taxon>
        <taxon>Flavobacteriales</taxon>
        <taxon>Flavobacteriaceae</taxon>
        <taxon>Dokdonia</taxon>
    </lineage>
</organism>
<dbReference type="PANTHER" id="PTHR42755">
    <property type="entry name" value="3-DEOXY-MANNO-OCTULOSONATE CYTIDYLYLTRANSFERASE"/>
    <property type="match status" value="1"/>
</dbReference>
<dbReference type="EC" id="2.4.99.12" evidence="2 8"/>
<evidence type="ECO:0000256" key="8">
    <source>
        <dbReference type="RuleBase" id="RU365103"/>
    </source>
</evidence>
<keyword evidence="8" id="KW-1003">Cell membrane</keyword>
<dbReference type="KEGG" id="ddo:I597_0261"/>
<dbReference type="OrthoDB" id="9789797at2"/>
<dbReference type="Gene3D" id="3.40.50.2000">
    <property type="entry name" value="Glycogen Phosphorylase B"/>
    <property type="match status" value="1"/>
</dbReference>
<dbReference type="GO" id="GO:0009245">
    <property type="term" value="P:lipid A biosynthetic process"/>
    <property type="evidence" value="ECO:0007669"/>
    <property type="project" value="TreeGrafter"/>
</dbReference>
<comment type="caution">
    <text evidence="10">The sequence shown here is derived from an EMBL/GenBank/DDBJ whole genome shotgun (WGS) entry which is preliminary data.</text>
</comment>
<feature type="domain" description="3-deoxy-D-manno-octulosonic-acid transferase N-terminal" evidence="9">
    <location>
        <begin position="47"/>
        <end position="206"/>
    </location>
</feature>
<evidence type="ECO:0000259" key="9">
    <source>
        <dbReference type="Pfam" id="PF04413"/>
    </source>
</evidence>
<reference evidence="10 11" key="1">
    <citation type="submission" date="2014-10" db="EMBL/GenBank/DDBJ databases">
        <title>Draft genome sequence of the proteorhodopsin-containing marine bacterium Dokdonia donghaensis.</title>
        <authorList>
            <person name="Gomez-Consarnau L."/>
            <person name="Gonzalez J.M."/>
            <person name="Riedel T."/>
            <person name="Jaenicke S."/>
            <person name="Wagner-Doebler I."/>
            <person name="Fuhrman J.A."/>
        </authorList>
    </citation>
    <scope>NUCLEOTIDE SEQUENCE [LARGE SCALE GENOMIC DNA]</scope>
    <source>
        <strain evidence="10 11">DSW-1</strain>
    </source>
</reference>
<dbReference type="Proteomes" id="UP000030140">
    <property type="component" value="Unassembled WGS sequence"/>
</dbReference>
<evidence type="ECO:0000313" key="11">
    <source>
        <dbReference type="Proteomes" id="UP000030140"/>
    </source>
</evidence>
<keyword evidence="8" id="KW-0448">Lipopolysaccharide biosynthesis</keyword>
<dbReference type="SUPFAM" id="SSF53756">
    <property type="entry name" value="UDP-Glycosyltransferase/glycogen phosphorylase"/>
    <property type="match status" value="1"/>
</dbReference>
<comment type="similarity">
    <text evidence="8">Belongs to the glycosyltransferase group 1 family.</text>
</comment>
<evidence type="ECO:0000256" key="6">
    <source>
        <dbReference type="ARBA" id="ARBA00049183"/>
    </source>
</evidence>
<dbReference type="GO" id="GO:0009244">
    <property type="term" value="P:lipopolysaccharide core region biosynthetic process"/>
    <property type="evidence" value="ECO:0007669"/>
    <property type="project" value="UniProtKB-UniRule"/>
</dbReference>
<evidence type="ECO:0000256" key="4">
    <source>
        <dbReference type="ARBA" id="ARBA00022679"/>
    </source>
</evidence>
<evidence type="ECO:0000256" key="1">
    <source>
        <dbReference type="ARBA" id="ARBA00004713"/>
    </source>
</evidence>
<keyword evidence="8" id="KW-0472">Membrane</keyword>
<dbReference type="UniPathway" id="UPA00958"/>
<keyword evidence="11" id="KW-1185">Reference proteome</keyword>
<comment type="function">
    <text evidence="8">Involved in lipopolysaccharide (LPS) biosynthesis. Catalyzes the transfer of 3-deoxy-D-manno-octulosonate (Kdo) residue(s) from CMP-Kdo to lipid IV(A), the tetraacyldisaccharide-1,4'-bisphosphate precursor of lipid A.</text>
</comment>
<dbReference type="PATRIC" id="fig|1300343.5.peg.265"/>
<comment type="pathway">
    <text evidence="1 8">Bacterial outer membrane biogenesis; LPS core biosynthesis.</text>
</comment>
<dbReference type="Pfam" id="PF04413">
    <property type="entry name" value="Glycos_transf_N"/>
    <property type="match status" value="1"/>
</dbReference>
<keyword evidence="4 8" id="KW-0808">Transferase</keyword>
<accession>A0A0A2GTN6</accession>
<evidence type="ECO:0000256" key="5">
    <source>
        <dbReference type="ARBA" id="ARBA00031445"/>
    </source>
</evidence>
<dbReference type="GO" id="GO:0005886">
    <property type="term" value="C:plasma membrane"/>
    <property type="evidence" value="ECO:0007669"/>
    <property type="project" value="UniProtKB-SubCell"/>
</dbReference>
<dbReference type="PANTHER" id="PTHR42755:SF1">
    <property type="entry name" value="3-DEOXY-D-MANNO-OCTULOSONIC ACID TRANSFERASE, MITOCHONDRIAL-RELATED"/>
    <property type="match status" value="1"/>
</dbReference>
<dbReference type="RefSeq" id="WP_035325730.1">
    <property type="nucleotide sequence ID" value="NZ_CP015125.1"/>
</dbReference>
<feature type="active site" description="Proton acceptor" evidence="7">
    <location>
        <position position="60"/>
    </location>
</feature>
<protein>
    <recommendedName>
        <fullName evidence="3 8">3-deoxy-D-manno-octulosonic acid transferase</fullName>
        <shortName evidence="8">Kdo transferase</shortName>
        <ecNumber evidence="2 8">2.4.99.12</ecNumber>
    </recommendedName>
    <alternativeName>
        <fullName evidence="5 8">Lipid IV(A) 3-deoxy-D-manno-octulosonic acid transferase</fullName>
    </alternativeName>
</protein>
<comment type="catalytic activity">
    <reaction evidence="6 8">
        <text>lipid IVA (E. coli) + CMP-3-deoxy-beta-D-manno-octulosonate = alpha-Kdo-(2-&gt;6)-lipid IVA (E. coli) + CMP + H(+)</text>
        <dbReference type="Rhea" id="RHEA:28066"/>
        <dbReference type="ChEBI" id="CHEBI:15378"/>
        <dbReference type="ChEBI" id="CHEBI:58603"/>
        <dbReference type="ChEBI" id="CHEBI:60364"/>
        <dbReference type="ChEBI" id="CHEBI:60377"/>
        <dbReference type="ChEBI" id="CHEBI:85987"/>
        <dbReference type="EC" id="2.4.99.12"/>
    </reaction>
</comment>
<evidence type="ECO:0000256" key="3">
    <source>
        <dbReference type="ARBA" id="ARBA00019077"/>
    </source>
</evidence>
<evidence type="ECO:0000256" key="7">
    <source>
        <dbReference type="PIRSR" id="PIRSR639901-1"/>
    </source>
</evidence>